<dbReference type="EC" id="2.4.1.255" evidence="3"/>
<feature type="repeat" description="TPR" evidence="8">
    <location>
        <begin position="242"/>
        <end position="275"/>
    </location>
</feature>
<evidence type="ECO:0000256" key="6">
    <source>
        <dbReference type="ARBA" id="ARBA00022737"/>
    </source>
</evidence>
<evidence type="ECO:0000256" key="2">
    <source>
        <dbReference type="ARBA" id="ARBA00005386"/>
    </source>
</evidence>
<comment type="caution">
    <text evidence="11">The sequence shown here is derived from an EMBL/GenBank/DDBJ whole genome shotgun (WGS) entry which is preliminary data.</text>
</comment>
<dbReference type="Pfam" id="PF13176">
    <property type="entry name" value="TPR_7"/>
    <property type="match status" value="1"/>
</dbReference>
<dbReference type="GO" id="GO:0097363">
    <property type="term" value="F:protein O-acetylglucosaminyltransferase activity"/>
    <property type="evidence" value="ECO:0007669"/>
    <property type="project" value="UniProtKB-EC"/>
</dbReference>
<dbReference type="PROSITE" id="PS50293">
    <property type="entry name" value="TPR_REGION"/>
    <property type="match status" value="2"/>
</dbReference>
<accession>A0A9W7GEW2</accession>
<protein>
    <recommendedName>
        <fullName evidence="3">protein O-GlcNAc transferase</fullName>
        <ecNumber evidence="3">2.4.1.255</ecNumber>
    </recommendedName>
</protein>
<dbReference type="Proteomes" id="UP001165065">
    <property type="component" value="Unassembled WGS sequence"/>
</dbReference>
<evidence type="ECO:0000256" key="9">
    <source>
        <dbReference type="SAM" id="SignalP"/>
    </source>
</evidence>
<gene>
    <name evidence="11" type="ORF">TrCOL_g3277</name>
</gene>
<dbReference type="SUPFAM" id="SSF53756">
    <property type="entry name" value="UDP-Glycosyltransferase/glycogen phosphorylase"/>
    <property type="match status" value="1"/>
</dbReference>
<name>A0A9W7GEW2_9STRA</name>
<reference evidence="12" key="1">
    <citation type="journal article" date="2023" name="Commun. Biol.">
        <title>Genome analysis of Parmales, the sister group of diatoms, reveals the evolutionary specialization of diatoms from phago-mixotrophs to photoautotrophs.</title>
        <authorList>
            <person name="Ban H."/>
            <person name="Sato S."/>
            <person name="Yoshikawa S."/>
            <person name="Yamada K."/>
            <person name="Nakamura Y."/>
            <person name="Ichinomiya M."/>
            <person name="Sato N."/>
            <person name="Blanc-Mathieu R."/>
            <person name="Endo H."/>
            <person name="Kuwata A."/>
            <person name="Ogata H."/>
        </authorList>
    </citation>
    <scope>NUCLEOTIDE SEQUENCE [LARGE SCALE GENOMIC DNA]</scope>
</reference>
<feature type="repeat" description="TPR" evidence="8">
    <location>
        <begin position="106"/>
        <end position="139"/>
    </location>
</feature>
<evidence type="ECO:0000256" key="4">
    <source>
        <dbReference type="ARBA" id="ARBA00022676"/>
    </source>
</evidence>
<dbReference type="SUPFAM" id="SSF48452">
    <property type="entry name" value="TPR-like"/>
    <property type="match status" value="3"/>
</dbReference>
<sequence length="1367" mass="151408">MMDGNPSLCIPSILLVLLFLILHAHPSNSQQTPPSPSISTLLSTAATLHNEGKLEEAVEYYDEVLLIEPSNADALHLKGLVRFAWGDKDAAIELIELAIEYGGDMAVQLGNLGEVYRMAGRYEDAERVLRRATELRDDRFGAWYNLGQLFWEMRRLKEAASSFERVIKLHPDHLTAHLDLGNILYQQSYFDESLRYFERAISLSPDNISALMGAGTSYQKLGDIRSAQAIYSSVLSLQPDNHYALMNMGVIFHSEGFLEEAIETYKACLEIVPDDLSVLNNLGAALQIKGDNLESVNILERVLELDPNMDAALVNLGSHYIEEGDLALGSNMLAKAYAQSVATESPNVGLLIRRATVLPPVPPPFSPPPSAILNDFQDRVSEVALHSLTSLSSRLKIIDPVQSVERVQFYLPYLGADNDRDTQIMMDLMYQYACDASVYGVAPDLNPSFPSGPPSSRPVRIGFVSKFFGPFEPHGLLLEGIIKHLPRNHFHVTILPIKSSSFRPIAPYLVEAADETITLNLDYLSTKQALQQLNFDVLIFADTLSEPMTHFLSKARFAPIQAAFWGNPVTTGSPNIDYFISADRMEDPFRTKMARDTYEEQVVLLDGQGIWYTEFEELRNKYFGDEGPSKEGGSMMTLEDFGLPTSALPRDAHIYLCAQSLFKLSSAFDDVVGRLLTADPSGVVIFTSGRRDKWTQTFRERLSLNLSAEILSRIHLIPRVDSLSFPTLVSLSDVMLHPFPFGGSRTSLDGLAANIPVVTFPQRYLRGRMAVSFYAQMGLWEPCVAWSIEEYVEKAARLGKDREYRDNVKEMIADRLPRVYNDMKVVEEWTRWLGRIAGIGDVGEQIWGEAGKEVWQGDEEINKVFTRMQAMQKEGMDRGESGGGGSHRLAALLAKAARVHNSRGELAQSLDRLNELMILRPGDPHIMNDLGAVLQQLRRLEEAREILQESVKAGGGATSENNLGVVMKDLGLTDEALAHFLSAARTEGGGQAVENAANVLRDKGDFLSAYSVLCESMYEAETCRERQDLVKTVSALVLVDGISSELIEETFGKDVARAFDRVKGRGGGDVEKRACGLLTFMLWNNLGGVEVETIYNKLSRGELEEGRDDAGVAPSVHVIVQFWKDSSQDTKTLESLMALYINSGNPGISNVHVLLEKEDDASLMNGDTLGENFAKVNVEVLGKRMTFADALDYANRNLPARDIAVLTNSDIILDYDDVGKMVAKFGGLGGERKALALTRWEMKREFTIAPTDWNAHNYTSLVAAVGMSFHPRIDSQDTWVVRVPVEADVVEQSNFSLGMPRCDGRLAMILQSAGYDVSNPSFNGLRTLEIQGIFEGGGVERGRRKEVGYESAKNVVGETKEVLISIL</sequence>
<feature type="repeat" description="TPR" evidence="8">
    <location>
        <begin position="140"/>
        <end position="173"/>
    </location>
</feature>
<feature type="repeat" description="TPR" evidence="8">
    <location>
        <begin position="208"/>
        <end position="241"/>
    </location>
</feature>
<organism evidence="11 12">
    <name type="scientific">Triparma columacea</name>
    <dbReference type="NCBI Taxonomy" id="722753"/>
    <lineage>
        <taxon>Eukaryota</taxon>
        <taxon>Sar</taxon>
        <taxon>Stramenopiles</taxon>
        <taxon>Ochrophyta</taxon>
        <taxon>Bolidophyceae</taxon>
        <taxon>Parmales</taxon>
        <taxon>Triparmaceae</taxon>
        <taxon>Triparma</taxon>
    </lineage>
</organism>
<feature type="repeat" description="TPR" evidence="8">
    <location>
        <begin position="276"/>
        <end position="309"/>
    </location>
</feature>
<dbReference type="OrthoDB" id="9991317at2759"/>
<proteinExistence type="inferred from homology"/>
<dbReference type="InterPro" id="IPR011990">
    <property type="entry name" value="TPR-like_helical_dom_sf"/>
</dbReference>
<dbReference type="Gene3D" id="3.40.50.2000">
    <property type="entry name" value="Glycogen Phosphorylase B"/>
    <property type="match status" value="1"/>
</dbReference>
<dbReference type="Pfam" id="PF13432">
    <property type="entry name" value="TPR_16"/>
    <property type="match status" value="3"/>
</dbReference>
<keyword evidence="6" id="KW-0677">Repeat</keyword>
<feature type="repeat" description="TPR" evidence="8">
    <location>
        <begin position="38"/>
        <end position="71"/>
    </location>
</feature>
<dbReference type="PANTHER" id="PTHR44998">
    <property type="match status" value="1"/>
</dbReference>
<dbReference type="PROSITE" id="PS50005">
    <property type="entry name" value="TPR"/>
    <property type="match status" value="7"/>
</dbReference>
<dbReference type="Pfam" id="PF13374">
    <property type="entry name" value="TPR_10"/>
    <property type="match status" value="1"/>
</dbReference>
<feature type="signal peptide" evidence="9">
    <location>
        <begin position="1"/>
        <end position="29"/>
    </location>
</feature>
<keyword evidence="7 8" id="KW-0802">TPR repeat</keyword>
<dbReference type="Gene3D" id="3.40.50.11380">
    <property type="match status" value="1"/>
</dbReference>
<keyword evidence="5" id="KW-0808">Transferase</keyword>
<dbReference type="Gene3D" id="1.25.40.10">
    <property type="entry name" value="Tetratricopeptide repeat domain"/>
    <property type="match status" value="2"/>
</dbReference>
<dbReference type="EMBL" id="BRYA01000164">
    <property type="protein sequence ID" value="GMI42020.1"/>
    <property type="molecule type" value="Genomic_DNA"/>
</dbReference>
<dbReference type="PANTHER" id="PTHR44998:SF1">
    <property type="entry name" value="UDP-N-ACETYLGLUCOSAMINE--PEPTIDE N-ACETYLGLUCOSAMINYLTRANSFERASE 110 KDA SUBUNIT"/>
    <property type="match status" value="1"/>
</dbReference>
<evidence type="ECO:0000256" key="5">
    <source>
        <dbReference type="ARBA" id="ARBA00022679"/>
    </source>
</evidence>
<comment type="similarity">
    <text evidence="2">Belongs to the glycosyltransferase 41 family. O-GlcNAc transferase subfamily.</text>
</comment>
<dbReference type="SMART" id="SM00028">
    <property type="entry name" value="TPR"/>
    <property type="match status" value="10"/>
</dbReference>
<evidence type="ECO:0000256" key="1">
    <source>
        <dbReference type="ARBA" id="ARBA00004922"/>
    </source>
</evidence>
<evidence type="ECO:0000313" key="11">
    <source>
        <dbReference type="EMBL" id="GMI42020.1"/>
    </source>
</evidence>
<evidence type="ECO:0000259" key="10">
    <source>
        <dbReference type="Pfam" id="PF13844"/>
    </source>
</evidence>
<feature type="chain" id="PRO_5040769318" description="protein O-GlcNAc transferase" evidence="9">
    <location>
        <begin position="30"/>
        <end position="1367"/>
    </location>
</feature>
<dbReference type="InterPro" id="IPR019734">
    <property type="entry name" value="TPR_rpt"/>
</dbReference>
<dbReference type="Pfam" id="PF13181">
    <property type="entry name" value="TPR_8"/>
    <property type="match status" value="1"/>
</dbReference>
<dbReference type="InterPro" id="IPR029489">
    <property type="entry name" value="OGT/SEC/SPY_C"/>
</dbReference>
<keyword evidence="4" id="KW-0328">Glycosyltransferase</keyword>
<keyword evidence="12" id="KW-1185">Reference proteome</keyword>
<evidence type="ECO:0000256" key="8">
    <source>
        <dbReference type="PROSITE-ProRule" id="PRU00339"/>
    </source>
</evidence>
<evidence type="ECO:0000256" key="7">
    <source>
        <dbReference type="ARBA" id="ARBA00022803"/>
    </source>
</evidence>
<comment type="pathway">
    <text evidence="1">Protein modification; protein glycosylation.</text>
</comment>
<evidence type="ECO:0000313" key="12">
    <source>
        <dbReference type="Proteomes" id="UP001165065"/>
    </source>
</evidence>
<feature type="domain" description="O-GlcNAc transferase C-terminal" evidence="10">
    <location>
        <begin position="731"/>
        <end position="813"/>
    </location>
</feature>
<feature type="repeat" description="TPR" evidence="8">
    <location>
        <begin position="174"/>
        <end position="207"/>
    </location>
</feature>
<evidence type="ECO:0000256" key="3">
    <source>
        <dbReference type="ARBA" id="ARBA00011970"/>
    </source>
</evidence>
<keyword evidence="9" id="KW-0732">Signal</keyword>
<dbReference type="Pfam" id="PF13844">
    <property type="entry name" value="Glyco_transf_41"/>
    <property type="match status" value="1"/>
</dbReference>